<keyword evidence="1" id="KW-0812">Transmembrane</keyword>
<accession>A0ABT4XQ29</accession>
<evidence type="ECO:0000256" key="1">
    <source>
        <dbReference type="SAM" id="Phobius"/>
    </source>
</evidence>
<comment type="caution">
    <text evidence="2">The sequence shown here is derived from an EMBL/GenBank/DDBJ whole genome shotgun (WGS) entry which is preliminary data.</text>
</comment>
<keyword evidence="1" id="KW-0472">Membrane</keyword>
<proteinExistence type="predicted"/>
<sequence>MTALKEFDRLESTGLWRAKPEDQRREVIVSLGEATLTLSDTTGLPLAHWSLGAVVRANGTKMPAIFHPDGDPGETLELGEDSAEMAQGIDKLLRAIEKRRPRPGYLRLVLGLGFVLAIAAIGIFWLPGALERYTVNVVPPVKRAEIGHALLDRLTRVSGQPCSQPDAQRSLARLSQRILGPTRADSVVVLPGGVSESAHLPGNLILLARSVVEDHEDPDVAAGYVLAEHVRASEHDPLTDLLDHAGLLASLRLLTTGILPPEALDAYAEHMLLRPTAEPEIDTLLVAFETAELRSTPYAFARDITGESTLALIEADPLAGRASREVLSDGDWVRLQGICGN</sequence>
<evidence type="ECO:0008006" key="4">
    <source>
        <dbReference type="Google" id="ProtNLM"/>
    </source>
</evidence>
<keyword evidence="1" id="KW-1133">Transmembrane helix</keyword>
<organism evidence="2 3">
    <name type="scientific">Thalassococcus lentus</name>
    <dbReference type="NCBI Taxonomy" id="1210524"/>
    <lineage>
        <taxon>Bacteria</taxon>
        <taxon>Pseudomonadati</taxon>
        <taxon>Pseudomonadota</taxon>
        <taxon>Alphaproteobacteria</taxon>
        <taxon>Rhodobacterales</taxon>
        <taxon>Roseobacteraceae</taxon>
        <taxon>Thalassococcus</taxon>
    </lineage>
</organism>
<reference evidence="2 3" key="1">
    <citation type="submission" date="2023-01" db="EMBL/GenBank/DDBJ databases">
        <title>Thalassococcus onchidii sp. nov., isolated from a marine invertebrate from the South China Sea.</title>
        <authorList>
            <person name="Xu S."/>
            <person name="Liu Z."/>
            <person name="Xu Y."/>
        </authorList>
    </citation>
    <scope>NUCLEOTIDE SEQUENCE [LARGE SCALE GENOMIC DNA]</scope>
    <source>
        <strain evidence="2 3">KCTC 32084</strain>
    </source>
</reference>
<evidence type="ECO:0000313" key="3">
    <source>
        <dbReference type="Proteomes" id="UP001210720"/>
    </source>
</evidence>
<protein>
    <recommendedName>
        <fullName evidence="4">Peptidase M48 domain-containing protein</fullName>
    </recommendedName>
</protein>
<dbReference type="Proteomes" id="UP001210720">
    <property type="component" value="Unassembled WGS sequence"/>
</dbReference>
<evidence type="ECO:0000313" key="2">
    <source>
        <dbReference type="EMBL" id="MDA7424047.1"/>
    </source>
</evidence>
<feature type="transmembrane region" description="Helical" evidence="1">
    <location>
        <begin position="104"/>
        <end position="126"/>
    </location>
</feature>
<keyword evidence="3" id="KW-1185">Reference proteome</keyword>
<dbReference type="RefSeq" id="WP_271431375.1">
    <property type="nucleotide sequence ID" value="NZ_JAQIOY010000001.1"/>
</dbReference>
<dbReference type="EMBL" id="JAQIOY010000001">
    <property type="protein sequence ID" value="MDA7424047.1"/>
    <property type="molecule type" value="Genomic_DNA"/>
</dbReference>
<gene>
    <name evidence="2" type="ORF">PFY00_04865</name>
</gene>
<name>A0ABT4XQ29_9RHOB</name>